<feature type="transmembrane region" description="Helical" evidence="8">
    <location>
        <begin position="405"/>
        <end position="424"/>
    </location>
</feature>
<evidence type="ECO:0000256" key="1">
    <source>
        <dbReference type="ARBA" id="ARBA00004651"/>
    </source>
</evidence>
<keyword evidence="11" id="KW-1185">Reference proteome</keyword>
<feature type="transmembrane region" description="Helical" evidence="8">
    <location>
        <begin position="229"/>
        <end position="251"/>
    </location>
</feature>
<dbReference type="Proteomes" id="UP000487268">
    <property type="component" value="Unassembled WGS sequence"/>
</dbReference>
<dbReference type="GO" id="GO:0022857">
    <property type="term" value="F:transmembrane transporter activity"/>
    <property type="evidence" value="ECO:0007669"/>
    <property type="project" value="InterPro"/>
</dbReference>
<sequence>MRSTAGPVRPYLALTAICTGFFLLMMDITIVNVAVPTMQRELPATLNDVTWINSVYLLTYAVPLLLAGRLGDRLGRGRVFLAGMAVFTAASLACGLVGSAPALIAARAVQGLGAAAVAAQTMALISALFPPDRRGAPMGIWGGTGAAAAAIAPVLGGTLIGLAGWRGIFLINVPVGLAGLVLGWRALPRERPAASIALDPAGVLLSGLGLFGVVYGLQAGERHDWGRVLGPFTAVEVAAAGALLLVAFVLWEGHRRDAALMPLTLFRRPGFPVSAAVVAMVGFGWAGLFMPLMLLLQEQLHLSALQAGLYAMPQAIAAGLVAPAAGRLSDRIGARGVVIASNVLTGLGLALLALASGRHVDRWSVLAGVTLVGLGTGAVFPALASAAMRHVPGPLMGTASGVYSTARQVGVVLGTAAVGVLLQAEVRDHAVLGTAVRWTLLLPLAVVAVAVAAALGMERAARPQDGPAADVRNDKEMEQTDAR</sequence>
<evidence type="ECO:0000259" key="9">
    <source>
        <dbReference type="PROSITE" id="PS50850"/>
    </source>
</evidence>
<keyword evidence="3" id="KW-1003">Cell membrane</keyword>
<feature type="transmembrane region" description="Helical" evidence="8">
    <location>
        <begin position="167"/>
        <end position="184"/>
    </location>
</feature>
<dbReference type="AlphaFoldDB" id="A0A7K0C031"/>
<dbReference type="PRINTS" id="PR01036">
    <property type="entry name" value="TCRTETB"/>
</dbReference>
<accession>A0A7K0C031</accession>
<gene>
    <name evidence="10" type="primary">stp_11</name>
    <name evidence="10" type="ORF">ACRB68_45300</name>
</gene>
<feature type="transmembrane region" description="Helical" evidence="8">
    <location>
        <begin position="12"/>
        <end position="35"/>
    </location>
</feature>
<feature type="transmembrane region" description="Helical" evidence="8">
    <location>
        <begin position="110"/>
        <end position="129"/>
    </location>
</feature>
<feature type="transmembrane region" description="Helical" evidence="8">
    <location>
        <begin position="196"/>
        <end position="217"/>
    </location>
</feature>
<feature type="transmembrane region" description="Helical" evidence="8">
    <location>
        <begin position="271"/>
        <end position="295"/>
    </location>
</feature>
<dbReference type="InterPro" id="IPR011701">
    <property type="entry name" value="MFS"/>
</dbReference>
<keyword evidence="2" id="KW-0813">Transport</keyword>
<dbReference type="InterPro" id="IPR004638">
    <property type="entry name" value="EmrB-like"/>
</dbReference>
<dbReference type="SUPFAM" id="SSF103473">
    <property type="entry name" value="MFS general substrate transporter"/>
    <property type="match status" value="1"/>
</dbReference>
<feature type="transmembrane region" description="Helical" evidence="8">
    <location>
        <begin position="436"/>
        <end position="455"/>
    </location>
</feature>
<organism evidence="10 11">
    <name type="scientific">Actinomadura macrotermitis</name>
    <dbReference type="NCBI Taxonomy" id="2585200"/>
    <lineage>
        <taxon>Bacteria</taxon>
        <taxon>Bacillati</taxon>
        <taxon>Actinomycetota</taxon>
        <taxon>Actinomycetes</taxon>
        <taxon>Streptosporangiales</taxon>
        <taxon>Thermomonosporaceae</taxon>
        <taxon>Actinomadura</taxon>
    </lineage>
</organism>
<dbReference type="EMBL" id="WEGH01000003">
    <property type="protein sequence ID" value="MQY06442.1"/>
    <property type="molecule type" value="Genomic_DNA"/>
</dbReference>
<evidence type="ECO:0000313" key="11">
    <source>
        <dbReference type="Proteomes" id="UP000487268"/>
    </source>
</evidence>
<comment type="caution">
    <text evidence="10">The sequence shown here is derived from an EMBL/GenBank/DDBJ whole genome shotgun (WGS) entry which is preliminary data.</text>
</comment>
<feature type="transmembrane region" description="Helical" evidence="8">
    <location>
        <begin position="337"/>
        <end position="357"/>
    </location>
</feature>
<evidence type="ECO:0000256" key="7">
    <source>
        <dbReference type="SAM" id="MobiDB-lite"/>
    </source>
</evidence>
<dbReference type="PROSITE" id="PS50850">
    <property type="entry name" value="MFS"/>
    <property type="match status" value="1"/>
</dbReference>
<dbReference type="InterPro" id="IPR036259">
    <property type="entry name" value="MFS_trans_sf"/>
</dbReference>
<feature type="region of interest" description="Disordered" evidence="7">
    <location>
        <begin position="462"/>
        <end position="483"/>
    </location>
</feature>
<feature type="domain" description="Major facilitator superfamily (MFS) profile" evidence="9">
    <location>
        <begin position="13"/>
        <end position="462"/>
    </location>
</feature>
<evidence type="ECO:0000256" key="6">
    <source>
        <dbReference type="ARBA" id="ARBA00023136"/>
    </source>
</evidence>
<name>A0A7K0C031_9ACTN</name>
<reference evidence="10 11" key="1">
    <citation type="submission" date="2019-10" db="EMBL/GenBank/DDBJ databases">
        <title>Actinomadura rubteroloni sp. nov. and Actinomadura macrotermitis sp. nov., isolated from the gut of fungus growing-termite Macrotermes natalensis.</title>
        <authorList>
            <person name="Benndorf R."/>
            <person name="Martin K."/>
            <person name="Kuefner M."/>
            <person name="De Beer W."/>
            <person name="Kaster A.-K."/>
            <person name="Vollmers J."/>
            <person name="Poulsen M."/>
            <person name="Beemelmanns C."/>
        </authorList>
    </citation>
    <scope>NUCLEOTIDE SEQUENCE [LARGE SCALE GENOMIC DNA]</scope>
    <source>
        <strain evidence="10 11">RB68</strain>
    </source>
</reference>
<feature type="transmembrane region" description="Helical" evidence="8">
    <location>
        <begin position="79"/>
        <end position="104"/>
    </location>
</feature>
<evidence type="ECO:0000313" key="10">
    <source>
        <dbReference type="EMBL" id="MQY06442.1"/>
    </source>
</evidence>
<feature type="transmembrane region" description="Helical" evidence="8">
    <location>
        <begin position="363"/>
        <end position="384"/>
    </location>
</feature>
<comment type="subcellular location">
    <subcellularLocation>
        <location evidence="1">Cell membrane</location>
        <topology evidence="1">Multi-pass membrane protein</topology>
    </subcellularLocation>
</comment>
<keyword evidence="4 8" id="KW-0812">Transmembrane</keyword>
<dbReference type="RefSeq" id="WP_153535691.1">
    <property type="nucleotide sequence ID" value="NZ_WEGH01000003.1"/>
</dbReference>
<dbReference type="Gene3D" id="1.20.1720.10">
    <property type="entry name" value="Multidrug resistance protein D"/>
    <property type="match status" value="1"/>
</dbReference>
<evidence type="ECO:0000256" key="8">
    <source>
        <dbReference type="SAM" id="Phobius"/>
    </source>
</evidence>
<feature type="transmembrane region" description="Helical" evidence="8">
    <location>
        <begin position="50"/>
        <end position="67"/>
    </location>
</feature>
<evidence type="ECO:0000256" key="3">
    <source>
        <dbReference type="ARBA" id="ARBA00022475"/>
    </source>
</evidence>
<dbReference type="OrthoDB" id="7375466at2"/>
<dbReference type="InterPro" id="IPR020846">
    <property type="entry name" value="MFS_dom"/>
</dbReference>
<dbReference type="Gene3D" id="1.20.1250.20">
    <property type="entry name" value="MFS general substrate transporter like domains"/>
    <property type="match status" value="1"/>
</dbReference>
<feature type="compositionally biased region" description="Basic and acidic residues" evidence="7">
    <location>
        <begin position="471"/>
        <end position="483"/>
    </location>
</feature>
<protein>
    <submittedName>
        <fullName evidence="10">Multidrug resistance protein Stp</fullName>
    </submittedName>
</protein>
<feature type="transmembrane region" description="Helical" evidence="8">
    <location>
        <begin position="141"/>
        <end position="161"/>
    </location>
</feature>
<dbReference type="GO" id="GO:0005886">
    <property type="term" value="C:plasma membrane"/>
    <property type="evidence" value="ECO:0007669"/>
    <property type="project" value="UniProtKB-SubCell"/>
</dbReference>
<evidence type="ECO:0000256" key="2">
    <source>
        <dbReference type="ARBA" id="ARBA00022448"/>
    </source>
</evidence>
<proteinExistence type="predicted"/>
<feature type="transmembrane region" description="Helical" evidence="8">
    <location>
        <begin position="307"/>
        <end position="325"/>
    </location>
</feature>
<evidence type="ECO:0000256" key="5">
    <source>
        <dbReference type="ARBA" id="ARBA00022989"/>
    </source>
</evidence>
<dbReference type="CDD" id="cd17321">
    <property type="entry name" value="MFS_MMR_MDR_like"/>
    <property type="match status" value="1"/>
</dbReference>
<evidence type="ECO:0000256" key="4">
    <source>
        <dbReference type="ARBA" id="ARBA00022692"/>
    </source>
</evidence>
<keyword evidence="5 8" id="KW-1133">Transmembrane helix</keyword>
<dbReference type="PANTHER" id="PTHR42718:SF46">
    <property type="entry name" value="BLR6921 PROTEIN"/>
    <property type="match status" value="1"/>
</dbReference>
<dbReference type="NCBIfam" id="TIGR00711">
    <property type="entry name" value="efflux_EmrB"/>
    <property type="match status" value="1"/>
</dbReference>
<keyword evidence="6 8" id="KW-0472">Membrane</keyword>
<dbReference type="PANTHER" id="PTHR42718">
    <property type="entry name" value="MAJOR FACILITATOR SUPERFAMILY MULTIDRUG TRANSPORTER MFSC"/>
    <property type="match status" value="1"/>
</dbReference>
<dbReference type="Pfam" id="PF07690">
    <property type="entry name" value="MFS_1"/>
    <property type="match status" value="1"/>
</dbReference>